<dbReference type="InterPro" id="IPR050357">
    <property type="entry name" value="Arrestin_domain-protein"/>
</dbReference>
<dbReference type="OrthoDB" id="2333384at2759"/>
<organism evidence="3 4">
    <name type="scientific">Mortierella isabellina</name>
    <name type="common">Filamentous fungus</name>
    <name type="synonym">Umbelopsis isabellina</name>
    <dbReference type="NCBI Taxonomy" id="91625"/>
    <lineage>
        <taxon>Eukaryota</taxon>
        <taxon>Fungi</taxon>
        <taxon>Fungi incertae sedis</taxon>
        <taxon>Mucoromycota</taxon>
        <taxon>Mucoromycotina</taxon>
        <taxon>Umbelopsidomycetes</taxon>
        <taxon>Umbelopsidales</taxon>
        <taxon>Umbelopsidaceae</taxon>
        <taxon>Umbelopsis</taxon>
    </lineage>
</organism>
<dbReference type="Gene3D" id="2.60.40.640">
    <property type="match status" value="2"/>
</dbReference>
<dbReference type="AlphaFoldDB" id="A0A8H7PYE0"/>
<dbReference type="Pfam" id="PF02752">
    <property type="entry name" value="Arrestin_C"/>
    <property type="match status" value="1"/>
</dbReference>
<dbReference type="PANTHER" id="PTHR11188">
    <property type="entry name" value="ARRESTIN DOMAIN CONTAINING PROTEIN"/>
    <property type="match status" value="1"/>
</dbReference>
<dbReference type="SUPFAM" id="SSF81296">
    <property type="entry name" value="E set domains"/>
    <property type="match status" value="2"/>
</dbReference>
<dbReference type="InterPro" id="IPR014752">
    <property type="entry name" value="Arrestin-like_C"/>
</dbReference>
<dbReference type="GO" id="GO:0005737">
    <property type="term" value="C:cytoplasm"/>
    <property type="evidence" value="ECO:0007669"/>
    <property type="project" value="TreeGrafter"/>
</dbReference>
<feature type="domain" description="Arrestin-like N-terminal" evidence="1">
    <location>
        <begin position="19"/>
        <end position="147"/>
    </location>
</feature>
<dbReference type="GO" id="GO:0015031">
    <property type="term" value="P:protein transport"/>
    <property type="evidence" value="ECO:0007669"/>
    <property type="project" value="TreeGrafter"/>
</dbReference>
<evidence type="ECO:0000313" key="3">
    <source>
        <dbReference type="EMBL" id="KAG2181426.1"/>
    </source>
</evidence>
<gene>
    <name evidence="3" type="ORF">INT43_009009</name>
</gene>
<evidence type="ECO:0000313" key="4">
    <source>
        <dbReference type="Proteomes" id="UP000654370"/>
    </source>
</evidence>
<dbReference type="Proteomes" id="UP000654370">
    <property type="component" value="Unassembled WGS sequence"/>
</dbReference>
<dbReference type="InterPro" id="IPR014756">
    <property type="entry name" value="Ig_E-set"/>
</dbReference>
<evidence type="ECO:0000259" key="1">
    <source>
        <dbReference type="Pfam" id="PF00339"/>
    </source>
</evidence>
<evidence type="ECO:0008006" key="5">
    <source>
        <dbReference type="Google" id="ProtNLM"/>
    </source>
</evidence>
<protein>
    <recommendedName>
        <fullName evidence="5">Arrestin C-terminal-like domain-containing protein</fullName>
    </recommendedName>
</protein>
<comment type="caution">
    <text evidence="3">The sequence shown here is derived from an EMBL/GenBank/DDBJ whole genome shotgun (WGS) entry which is preliminary data.</text>
</comment>
<dbReference type="InterPro" id="IPR011021">
    <property type="entry name" value="Arrestin-like_N"/>
</dbReference>
<dbReference type="InterPro" id="IPR011022">
    <property type="entry name" value="Arrestin_C-like"/>
</dbReference>
<accession>A0A8H7PYE0</accession>
<dbReference type="PANTHER" id="PTHR11188:SF17">
    <property type="entry name" value="FI21816P1"/>
    <property type="match status" value="1"/>
</dbReference>
<dbReference type="Pfam" id="PF00339">
    <property type="entry name" value="Arrestin_N"/>
    <property type="match status" value="1"/>
</dbReference>
<keyword evidence="4" id="KW-1185">Reference proteome</keyword>
<name>A0A8H7PYE0_MORIS</name>
<feature type="domain" description="Arrestin C-terminal-like" evidence="2">
    <location>
        <begin position="162"/>
        <end position="279"/>
    </location>
</feature>
<proteinExistence type="predicted"/>
<sequence length="333" mass="37536">MQSEIKIDLYPEFGLMMNGEAVYAPGSIFEGDVTIKTETPLQKATLKMLFIGAENIRPDIAAMSGVFLEQNPFFAVRTMLVGKEGPSEIAAGTHQYPFAIQFPMINYPPSFEHSMCKCSFRLVAILQVTDQPRQYCERQVRYIPYIETNPLKSHHTITSQNCSVTLPSLSYVPSDEIPISYDSSQHGISAITVKLRRRLSYGVEGTINHIDEYVFQTETKFHEPVVRGTTYFELPEILTPSIDYSDCMAMSYTLEISLKRSKFLGCAVQLKVPITIGTMGPGIHTPTELKPYKKAKPGTPSTRNTVPSFVPRIEYEDCLPEYDECRLPDYQVV</sequence>
<dbReference type="EMBL" id="JAEPQZ010000005">
    <property type="protein sequence ID" value="KAG2181426.1"/>
    <property type="molecule type" value="Genomic_DNA"/>
</dbReference>
<evidence type="ECO:0000259" key="2">
    <source>
        <dbReference type="Pfam" id="PF02752"/>
    </source>
</evidence>
<reference evidence="3" key="1">
    <citation type="submission" date="2020-12" db="EMBL/GenBank/DDBJ databases">
        <title>Metabolic potential, ecology and presence of endohyphal bacteria is reflected in genomic diversity of Mucoromycotina.</title>
        <authorList>
            <person name="Muszewska A."/>
            <person name="Okrasinska A."/>
            <person name="Steczkiewicz K."/>
            <person name="Drgas O."/>
            <person name="Orlowska M."/>
            <person name="Perlinska-Lenart U."/>
            <person name="Aleksandrzak-Piekarczyk T."/>
            <person name="Szatraj K."/>
            <person name="Zielenkiewicz U."/>
            <person name="Pilsyk S."/>
            <person name="Malc E."/>
            <person name="Mieczkowski P."/>
            <person name="Kruszewska J.S."/>
            <person name="Biernat P."/>
            <person name="Pawlowska J."/>
        </authorList>
    </citation>
    <scope>NUCLEOTIDE SEQUENCE</scope>
    <source>
        <strain evidence="3">WA0000067209</strain>
    </source>
</reference>